<dbReference type="AlphaFoldDB" id="A0A4R3JF82"/>
<accession>A0A4R3JF82</accession>
<organism evidence="2 3">
    <name type="scientific">Primorskyibacter sedentarius</name>
    <dbReference type="NCBI Taxonomy" id="745311"/>
    <lineage>
        <taxon>Bacteria</taxon>
        <taxon>Pseudomonadati</taxon>
        <taxon>Pseudomonadota</taxon>
        <taxon>Alphaproteobacteria</taxon>
        <taxon>Rhodobacterales</taxon>
        <taxon>Roseobacteraceae</taxon>
        <taxon>Primorskyibacter</taxon>
    </lineage>
</organism>
<sequence>MKRLKTGLQALVFLSLATPVAAADFADPTWPCIQRKVARLSVGLMWPVPIDPEFEPSAELRPEIDALAESLSLRRIDLTELEPDVAAFAQSVDGDAQLLGLVFAEVFNALSNRRTRIIEGIEDFSLGQIALSEKIDMARVEMDAIMAKAEPDFDRVDQLEEQLDWDQVIYSDRQKSITYLCETPVLLEKRLFEVARMLQMNLSD</sequence>
<reference evidence="2 3" key="1">
    <citation type="submission" date="2019-03" db="EMBL/GenBank/DDBJ databases">
        <title>Genomic Encyclopedia of Type Strains, Phase IV (KMG-IV): sequencing the most valuable type-strain genomes for metagenomic binning, comparative biology and taxonomic classification.</title>
        <authorList>
            <person name="Goeker M."/>
        </authorList>
    </citation>
    <scope>NUCLEOTIDE SEQUENCE [LARGE SCALE GENOMIC DNA]</scope>
    <source>
        <strain evidence="2 3">DSM 104836</strain>
    </source>
</reference>
<feature type="signal peptide" evidence="1">
    <location>
        <begin position="1"/>
        <end position="22"/>
    </location>
</feature>
<keyword evidence="3" id="KW-1185">Reference proteome</keyword>
<evidence type="ECO:0000256" key="1">
    <source>
        <dbReference type="SAM" id="SignalP"/>
    </source>
</evidence>
<gene>
    <name evidence="2" type="ORF">EDD52_10554</name>
</gene>
<proteinExistence type="predicted"/>
<dbReference type="EMBL" id="SLZU01000005">
    <property type="protein sequence ID" value="TCS64494.1"/>
    <property type="molecule type" value="Genomic_DNA"/>
</dbReference>
<dbReference type="RefSeq" id="WP_132244250.1">
    <property type="nucleotide sequence ID" value="NZ_SLZU01000005.1"/>
</dbReference>
<evidence type="ECO:0000313" key="2">
    <source>
        <dbReference type="EMBL" id="TCS64494.1"/>
    </source>
</evidence>
<dbReference type="Proteomes" id="UP000295696">
    <property type="component" value="Unassembled WGS sequence"/>
</dbReference>
<evidence type="ECO:0000313" key="3">
    <source>
        <dbReference type="Proteomes" id="UP000295696"/>
    </source>
</evidence>
<name>A0A4R3JF82_9RHOB</name>
<dbReference type="OrthoDB" id="6159094at2"/>
<keyword evidence="1" id="KW-0732">Signal</keyword>
<comment type="caution">
    <text evidence="2">The sequence shown here is derived from an EMBL/GenBank/DDBJ whole genome shotgun (WGS) entry which is preliminary data.</text>
</comment>
<protein>
    <submittedName>
        <fullName evidence="2">Uncharacterized protein</fullName>
    </submittedName>
</protein>
<feature type="chain" id="PRO_5020465952" evidence="1">
    <location>
        <begin position="23"/>
        <end position="204"/>
    </location>
</feature>